<dbReference type="EMBL" id="CP021255">
    <property type="protein sequence ID" value="AVD72179.1"/>
    <property type="molecule type" value="Genomic_DNA"/>
</dbReference>
<dbReference type="KEGG" id="deo:CAY53_01095"/>
<dbReference type="CDD" id="cd04301">
    <property type="entry name" value="NAT_SF"/>
    <property type="match status" value="1"/>
</dbReference>
<dbReference type="PROSITE" id="PS51186">
    <property type="entry name" value="GNAT"/>
    <property type="match status" value="1"/>
</dbReference>
<keyword evidence="5" id="KW-1185">Reference proteome</keyword>
<evidence type="ECO:0000313" key="5">
    <source>
        <dbReference type="Proteomes" id="UP000239867"/>
    </source>
</evidence>
<dbReference type="InterPro" id="IPR050680">
    <property type="entry name" value="YpeA/RimI_acetyltransf"/>
</dbReference>
<evidence type="ECO:0000259" key="3">
    <source>
        <dbReference type="PROSITE" id="PS51186"/>
    </source>
</evidence>
<organism evidence="4 5">
    <name type="scientific">Desulfobulbus oralis</name>
    <dbReference type="NCBI Taxonomy" id="1986146"/>
    <lineage>
        <taxon>Bacteria</taxon>
        <taxon>Pseudomonadati</taxon>
        <taxon>Thermodesulfobacteriota</taxon>
        <taxon>Desulfobulbia</taxon>
        <taxon>Desulfobulbales</taxon>
        <taxon>Desulfobulbaceae</taxon>
        <taxon>Desulfobulbus</taxon>
    </lineage>
</organism>
<accession>A0A2L1GR71</accession>
<dbReference type="Gene3D" id="3.40.630.30">
    <property type="match status" value="1"/>
</dbReference>
<keyword evidence="1 4" id="KW-0808">Transferase</keyword>
<dbReference type="InterPro" id="IPR016181">
    <property type="entry name" value="Acyl_CoA_acyltransferase"/>
</dbReference>
<dbReference type="SUPFAM" id="SSF55729">
    <property type="entry name" value="Acyl-CoA N-acyltransferases (Nat)"/>
    <property type="match status" value="1"/>
</dbReference>
<keyword evidence="2" id="KW-0012">Acyltransferase</keyword>
<dbReference type="GO" id="GO:0016747">
    <property type="term" value="F:acyltransferase activity, transferring groups other than amino-acyl groups"/>
    <property type="evidence" value="ECO:0007669"/>
    <property type="project" value="InterPro"/>
</dbReference>
<dbReference type="Proteomes" id="UP000239867">
    <property type="component" value="Chromosome"/>
</dbReference>
<dbReference type="Pfam" id="PF00583">
    <property type="entry name" value="Acetyltransf_1"/>
    <property type="match status" value="1"/>
</dbReference>
<evidence type="ECO:0000256" key="1">
    <source>
        <dbReference type="ARBA" id="ARBA00022679"/>
    </source>
</evidence>
<sequence>MQAKDEGEVLAMMRVFYASPAVLSNGTEDIFRRDLAFCLSDSPLLSGYVFAAANRLLGYGMVAPAFSTEYGGPCLWIEDLYVQPEFRGHGLGRAFFRFIEERYPEIRIFRLELEAENAGAARLYRRCGYDPLPYREMKKVRK</sequence>
<proteinExistence type="predicted"/>
<dbReference type="PANTHER" id="PTHR43420">
    <property type="entry name" value="ACETYLTRANSFERASE"/>
    <property type="match status" value="1"/>
</dbReference>
<reference evidence="4 5" key="1">
    <citation type="journal article" date="2018" name="MBio">
        <title>Insights into the evolution of host association through the isolation and characterization of a novel human periodontal pathobiont, Desulfobulbus oralis.</title>
        <authorList>
            <person name="Cross K.L."/>
            <person name="Chirania P."/>
            <person name="Xiong W."/>
            <person name="Beall C.J."/>
            <person name="Elkins J.G."/>
            <person name="Giannone R.J."/>
            <person name="Griffen A.L."/>
            <person name="Guss A.M."/>
            <person name="Hettich R.L."/>
            <person name="Joshi S.S."/>
            <person name="Mokrzan E.M."/>
            <person name="Martin R.K."/>
            <person name="Zhulin I.B."/>
            <person name="Leys E.J."/>
            <person name="Podar M."/>
        </authorList>
    </citation>
    <scope>NUCLEOTIDE SEQUENCE [LARGE SCALE GENOMIC DNA]</scope>
    <source>
        <strain evidence="4 5">ORNL</strain>
    </source>
</reference>
<gene>
    <name evidence="4" type="ORF">CAY53_01095</name>
</gene>
<dbReference type="InterPro" id="IPR000182">
    <property type="entry name" value="GNAT_dom"/>
</dbReference>
<evidence type="ECO:0000313" key="4">
    <source>
        <dbReference type="EMBL" id="AVD72179.1"/>
    </source>
</evidence>
<protein>
    <submittedName>
        <fullName evidence="4">N-acetyltransferase</fullName>
    </submittedName>
</protein>
<dbReference type="AlphaFoldDB" id="A0A2L1GR71"/>
<name>A0A2L1GR71_9BACT</name>
<dbReference type="OrthoDB" id="9805924at2"/>
<feature type="domain" description="N-acetyltransferase" evidence="3">
    <location>
        <begin position="1"/>
        <end position="142"/>
    </location>
</feature>
<dbReference type="PANTHER" id="PTHR43420:SF47">
    <property type="entry name" value="N-ACETYLTRANSFERASE DOMAIN-CONTAINING PROTEIN"/>
    <property type="match status" value="1"/>
</dbReference>
<evidence type="ECO:0000256" key="2">
    <source>
        <dbReference type="ARBA" id="ARBA00023315"/>
    </source>
</evidence>